<accession>A0ABS7CZL9</accession>
<keyword evidence="1" id="KW-0812">Transmembrane</keyword>
<keyword evidence="1" id="KW-0472">Membrane</keyword>
<keyword evidence="3" id="KW-1185">Reference proteome</keyword>
<evidence type="ECO:0000313" key="3">
    <source>
        <dbReference type="Proteomes" id="UP000813018"/>
    </source>
</evidence>
<organism evidence="2 3">
    <name type="scientific">Pontibacter aydingkolensis</name>
    <dbReference type="NCBI Taxonomy" id="1911536"/>
    <lineage>
        <taxon>Bacteria</taxon>
        <taxon>Pseudomonadati</taxon>
        <taxon>Bacteroidota</taxon>
        <taxon>Cytophagia</taxon>
        <taxon>Cytophagales</taxon>
        <taxon>Hymenobacteraceae</taxon>
        <taxon>Pontibacter</taxon>
    </lineage>
</organism>
<evidence type="ECO:0000313" key="2">
    <source>
        <dbReference type="EMBL" id="MBW7469230.1"/>
    </source>
</evidence>
<comment type="caution">
    <text evidence="2">The sequence shown here is derived from an EMBL/GenBank/DDBJ whole genome shotgun (WGS) entry which is preliminary data.</text>
</comment>
<reference evidence="2 3" key="1">
    <citation type="journal article" date="2016" name="Int. J. Syst. Evol. Microbiol.">
        <title>Pontibacter aydingkolensis sp. nov., isolated from soil of a salt lake.</title>
        <authorList>
            <person name="Osman G."/>
            <person name="Zhang T."/>
            <person name="Lou K."/>
            <person name="Gao Y."/>
            <person name="Chang W."/>
            <person name="Lin Q."/>
            <person name="Yang H.M."/>
            <person name="Huo X.D."/>
            <person name="Wang N."/>
        </authorList>
    </citation>
    <scope>NUCLEOTIDE SEQUENCE [LARGE SCALE GENOMIC DNA]</scope>
    <source>
        <strain evidence="2 3">KACC 19255</strain>
    </source>
</reference>
<dbReference type="EMBL" id="JAHYXK010000030">
    <property type="protein sequence ID" value="MBW7469230.1"/>
    <property type="molecule type" value="Genomic_DNA"/>
</dbReference>
<protein>
    <submittedName>
        <fullName evidence="2">Uncharacterized protein</fullName>
    </submittedName>
</protein>
<feature type="transmembrane region" description="Helical" evidence="1">
    <location>
        <begin position="94"/>
        <end position="113"/>
    </location>
</feature>
<dbReference type="Proteomes" id="UP000813018">
    <property type="component" value="Unassembled WGS sequence"/>
</dbReference>
<name>A0ABS7CZL9_9BACT</name>
<gene>
    <name evidence="2" type="ORF">K0O23_19315</name>
</gene>
<proteinExistence type="predicted"/>
<keyword evidence="1" id="KW-1133">Transmembrane helix</keyword>
<sequence>MIHMRNFFPSISPLKLMQLQRWSNLRQEQLSDAIYITKDCVLGFLKRQLEKGNWKEVQDVLKGKPMTKAGKYFYNEMRGKVVSTLMLRLGLRRIVAISIALILVPIILAKVAGEAMSLVKK</sequence>
<evidence type="ECO:0000256" key="1">
    <source>
        <dbReference type="SAM" id="Phobius"/>
    </source>
</evidence>